<reference evidence="2 3" key="1">
    <citation type="submission" date="2019-12" db="EMBL/GenBank/DDBJ databases">
        <title>Comparative genomics gives insights into the taxonomy of the Azoarcus-Aromatoleum group and reveals separate origins of nif in the plant-associated Azoarcus and non-plant-associated Aromatoleum sub-groups.</title>
        <authorList>
            <person name="Lafos M."/>
            <person name="Maluk M."/>
            <person name="Batista M."/>
            <person name="Junghare M."/>
            <person name="Carmona M."/>
            <person name="Faoro H."/>
            <person name="Cruz L.M."/>
            <person name="Battistoni F."/>
            <person name="De Souza E."/>
            <person name="Pedrosa F."/>
            <person name="Chen W.-M."/>
            <person name="Poole P.S."/>
            <person name="Dixon R.A."/>
            <person name="James E.K."/>
        </authorList>
    </citation>
    <scope>NUCLEOTIDE SEQUENCE [LARGE SCALE GENOMIC DNA]</scope>
    <source>
        <strain evidence="2 3">22Lin</strain>
    </source>
</reference>
<accession>A0ABX1QEK5</accession>
<comment type="caution">
    <text evidence="2">The sequence shown here is derived from an EMBL/GenBank/DDBJ whole genome shotgun (WGS) entry which is preliminary data.</text>
</comment>
<dbReference type="EMBL" id="WTVQ01000031">
    <property type="protein sequence ID" value="NMG76363.1"/>
    <property type="molecule type" value="Genomic_DNA"/>
</dbReference>
<sequence length="231" mass="25638">MTPCDFTTLNDAGLNLQAILNLDDLPTDITAELRRCYDPENRYRQLILIGHAGKTLWDAVTASGGASENPIDDFSVQTVERWFSAQFADKQGEVIYPGNIAIGLQRLGKIAGWHRESPLMVGIHQEWGTWYAYRLVMLTDTDLAPTPPMQGERPCDRCQDTVCITSCPAGALSGGTFALEKCIGYRKEPLSRCATTCIARVSCPVGSIHRYCDDQIRHCYSISLKAIQQFC</sequence>
<evidence type="ECO:0000313" key="3">
    <source>
        <dbReference type="Proteomes" id="UP000648984"/>
    </source>
</evidence>
<name>A0ABX1QEK5_9RHOO</name>
<dbReference type="InterPro" id="IPR017896">
    <property type="entry name" value="4Fe4S_Fe-S-bd"/>
</dbReference>
<organism evidence="2 3">
    <name type="scientific">Aromatoleum diolicum</name>
    <dbReference type="NCBI Taxonomy" id="75796"/>
    <lineage>
        <taxon>Bacteria</taxon>
        <taxon>Pseudomonadati</taxon>
        <taxon>Pseudomonadota</taxon>
        <taxon>Betaproteobacteria</taxon>
        <taxon>Rhodocyclales</taxon>
        <taxon>Rhodocyclaceae</taxon>
        <taxon>Aromatoleum</taxon>
    </lineage>
</organism>
<proteinExistence type="predicted"/>
<dbReference type="PROSITE" id="PS51379">
    <property type="entry name" value="4FE4S_FER_2"/>
    <property type="match status" value="1"/>
</dbReference>
<evidence type="ECO:0000259" key="1">
    <source>
        <dbReference type="PROSITE" id="PS51379"/>
    </source>
</evidence>
<protein>
    <recommendedName>
        <fullName evidence="1">4Fe-4S ferredoxin-type domain-containing protein</fullName>
    </recommendedName>
</protein>
<keyword evidence="3" id="KW-1185">Reference proteome</keyword>
<evidence type="ECO:0000313" key="2">
    <source>
        <dbReference type="EMBL" id="NMG76363.1"/>
    </source>
</evidence>
<dbReference type="Proteomes" id="UP000648984">
    <property type="component" value="Unassembled WGS sequence"/>
</dbReference>
<dbReference type="RefSeq" id="WP_169261509.1">
    <property type="nucleotide sequence ID" value="NZ_WTVQ01000031.1"/>
</dbReference>
<gene>
    <name evidence="2" type="ORF">GPA25_16510</name>
</gene>
<dbReference type="SUPFAM" id="SSF54862">
    <property type="entry name" value="4Fe-4S ferredoxins"/>
    <property type="match status" value="1"/>
</dbReference>
<feature type="domain" description="4Fe-4S ferredoxin-type" evidence="1">
    <location>
        <begin position="145"/>
        <end position="177"/>
    </location>
</feature>